<evidence type="ECO:0000259" key="9">
    <source>
        <dbReference type="Pfam" id="PF13742"/>
    </source>
</evidence>
<organism evidence="10 11">
    <name type="scientific">Paenibacillus yonginensis</name>
    <dbReference type="NCBI Taxonomy" id="1462996"/>
    <lineage>
        <taxon>Bacteria</taxon>
        <taxon>Bacillati</taxon>
        <taxon>Bacillota</taxon>
        <taxon>Bacilli</taxon>
        <taxon>Bacillales</taxon>
        <taxon>Paenibacillaceae</taxon>
        <taxon>Paenibacillus</taxon>
    </lineage>
</organism>
<keyword evidence="2 5" id="KW-0540">Nuclease</keyword>
<evidence type="ECO:0000313" key="10">
    <source>
        <dbReference type="EMBL" id="ANS74927.1"/>
    </source>
</evidence>
<dbReference type="GO" id="GO:0009318">
    <property type="term" value="C:exodeoxyribonuclease VII complex"/>
    <property type="evidence" value="ECO:0007669"/>
    <property type="project" value="UniProtKB-UniRule"/>
</dbReference>
<keyword evidence="4 5" id="KW-0269">Exonuclease</keyword>
<dbReference type="InterPro" id="IPR025824">
    <property type="entry name" value="OB-fold_nuc-bd_dom"/>
</dbReference>
<comment type="subcellular location">
    <subcellularLocation>
        <location evidence="5 6">Cytoplasm</location>
    </subcellularLocation>
</comment>
<feature type="region of interest" description="Disordered" evidence="7">
    <location>
        <begin position="297"/>
        <end position="321"/>
    </location>
</feature>
<dbReference type="InterPro" id="IPR003753">
    <property type="entry name" value="Exonuc_VII_L"/>
</dbReference>
<dbReference type="AlphaFoldDB" id="A0A1B1N0H2"/>
<evidence type="ECO:0000313" key="11">
    <source>
        <dbReference type="Proteomes" id="UP000092573"/>
    </source>
</evidence>
<evidence type="ECO:0000256" key="2">
    <source>
        <dbReference type="ARBA" id="ARBA00022722"/>
    </source>
</evidence>
<dbReference type="PANTHER" id="PTHR30008:SF0">
    <property type="entry name" value="EXODEOXYRIBONUCLEASE 7 LARGE SUBUNIT"/>
    <property type="match status" value="1"/>
</dbReference>
<dbReference type="KEGG" id="pyg:AWM70_10225"/>
<comment type="subunit">
    <text evidence="5">Heterooligomer composed of large and small subunits.</text>
</comment>
<protein>
    <recommendedName>
        <fullName evidence="5">Exodeoxyribonuclease 7 large subunit</fullName>
        <ecNumber evidence="5">3.1.11.6</ecNumber>
    </recommendedName>
    <alternativeName>
        <fullName evidence="5">Exodeoxyribonuclease VII large subunit</fullName>
        <shortName evidence="5">Exonuclease VII large subunit</shortName>
    </alternativeName>
</protein>
<keyword evidence="1 5" id="KW-0963">Cytoplasm</keyword>
<dbReference type="Pfam" id="PF13742">
    <property type="entry name" value="tRNA_anti_2"/>
    <property type="match status" value="1"/>
</dbReference>
<dbReference type="GO" id="GO:0003676">
    <property type="term" value="F:nucleic acid binding"/>
    <property type="evidence" value="ECO:0007669"/>
    <property type="project" value="InterPro"/>
</dbReference>
<dbReference type="GO" id="GO:0006308">
    <property type="term" value="P:DNA catabolic process"/>
    <property type="evidence" value="ECO:0007669"/>
    <property type="project" value="UniProtKB-UniRule"/>
</dbReference>
<comment type="catalytic activity">
    <reaction evidence="5 6">
        <text>Exonucleolytic cleavage in either 5'- to 3'- or 3'- to 5'-direction to yield nucleoside 5'-phosphates.</text>
        <dbReference type="EC" id="3.1.11.6"/>
    </reaction>
</comment>
<evidence type="ECO:0000256" key="1">
    <source>
        <dbReference type="ARBA" id="ARBA00022490"/>
    </source>
</evidence>
<keyword evidence="3 5" id="KW-0378">Hydrolase</keyword>
<dbReference type="HAMAP" id="MF_00378">
    <property type="entry name" value="Exonuc_7_L"/>
    <property type="match status" value="1"/>
</dbReference>
<keyword evidence="11" id="KW-1185">Reference proteome</keyword>
<dbReference type="RefSeq" id="WP_068696068.1">
    <property type="nucleotide sequence ID" value="NZ_CP014167.1"/>
</dbReference>
<dbReference type="GO" id="GO:0008855">
    <property type="term" value="F:exodeoxyribonuclease VII activity"/>
    <property type="evidence" value="ECO:0007669"/>
    <property type="project" value="UniProtKB-UniRule"/>
</dbReference>
<dbReference type="OrthoDB" id="9802795at2"/>
<dbReference type="NCBIfam" id="TIGR00237">
    <property type="entry name" value="xseA"/>
    <property type="match status" value="1"/>
</dbReference>
<accession>A0A1B1N0H2</accession>
<evidence type="ECO:0000259" key="8">
    <source>
        <dbReference type="Pfam" id="PF02601"/>
    </source>
</evidence>
<evidence type="ECO:0000256" key="5">
    <source>
        <dbReference type="HAMAP-Rule" id="MF_00378"/>
    </source>
</evidence>
<dbReference type="Proteomes" id="UP000092573">
    <property type="component" value="Chromosome"/>
</dbReference>
<evidence type="ECO:0000256" key="6">
    <source>
        <dbReference type="RuleBase" id="RU004355"/>
    </source>
</evidence>
<dbReference type="Pfam" id="PF02601">
    <property type="entry name" value="Exonuc_VII_L"/>
    <property type="match status" value="1"/>
</dbReference>
<dbReference type="PANTHER" id="PTHR30008">
    <property type="entry name" value="EXODEOXYRIBONUCLEASE 7 LARGE SUBUNIT"/>
    <property type="match status" value="1"/>
</dbReference>
<proteinExistence type="inferred from homology"/>
<dbReference type="EC" id="3.1.11.6" evidence="5"/>
<sequence>MPKGVRQPDKGGFAVEQRIYSIKELNRYIRMKMESDPLLSEVWVRGEISNFTHHSSGHMYFTLKDADSRIKSIMFASHNQRLPFIPKEGSRVIARGNVSVFERDGQYQFYATHMQPDGIGSLYLAYEQLKKKLGQEGLFEASIKKAIPKFPRSIGVVTSPTGAAVRDIMITLQRRYPQAHIVLYPVLVQGKGAAPSIVKAIRELNRMGEADVLIVGRGGGSLEELWAFNEEIVARAIHDSAIPIISAVGHETDFTIADFVADLRAATPTAAAELAVPHIADLKELLRQLQRSLRQGLQHKASRERERLARLQRSPALTQPRRQVLQHVQRLDMLKHRLSRTMDSRVKLTAGRYGRLHETLLRFHPQAQLNQASAREDELTRRLKQSMAALLKERSAALGGAIRQLDALSPLKVMSRGYSLVYDEQEQKLIKSINQVQPGDQVKIKITDGVLDCQVWGIKPEGEEHGRTETGTEF</sequence>
<comment type="function">
    <text evidence="5">Bidirectionally degrades single-stranded DNA into large acid-insoluble oligonucleotides, which are then degraded further into small acid-soluble oligonucleotides.</text>
</comment>
<evidence type="ECO:0000256" key="4">
    <source>
        <dbReference type="ARBA" id="ARBA00022839"/>
    </source>
</evidence>
<dbReference type="EMBL" id="CP014167">
    <property type="protein sequence ID" value="ANS74927.1"/>
    <property type="molecule type" value="Genomic_DNA"/>
</dbReference>
<reference evidence="10 11" key="1">
    <citation type="submission" date="2016-01" db="EMBL/GenBank/DDBJ databases">
        <title>Complete Genome Sequence of Paenibacillus yonginensis DCY84, a novel Plant Growth-Promoting Bacteria with Elicitation of Induced Systemic Resistance.</title>
        <authorList>
            <person name="Kim Y.J."/>
            <person name="Yang D.C."/>
            <person name="Sukweenadhi J."/>
        </authorList>
    </citation>
    <scope>NUCLEOTIDE SEQUENCE [LARGE SCALE GENOMIC DNA]</scope>
    <source>
        <strain evidence="10 11">DCY84</strain>
    </source>
</reference>
<dbReference type="GO" id="GO:0005737">
    <property type="term" value="C:cytoplasm"/>
    <property type="evidence" value="ECO:0007669"/>
    <property type="project" value="UniProtKB-SubCell"/>
</dbReference>
<name>A0A1B1N0H2_9BACL</name>
<evidence type="ECO:0000256" key="7">
    <source>
        <dbReference type="SAM" id="MobiDB-lite"/>
    </source>
</evidence>
<gene>
    <name evidence="5" type="primary">xseA</name>
    <name evidence="10" type="ORF">AWM70_10225</name>
</gene>
<evidence type="ECO:0000256" key="3">
    <source>
        <dbReference type="ARBA" id="ARBA00022801"/>
    </source>
</evidence>
<comment type="similarity">
    <text evidence="5 6">Belongs to the XseA family.</text>
</comment>
<dbReference type="CDD" id="cd04489">
    <property type="entry name" value="ExoVII_LU_OBF"/>
    <property type="match status" value="1"/>
</dbReference>
<feature type="domain" description="Exonuclease VII large subunit C-terminal" evidence="8">
    <location>
        <begin position="138"/>
        <end position="454"/>
    </location>
</feature>
<feature type="domain" description="OB-fold nucleic acid binding" evidence="9">
    <location>
        <begin position="20"/>
        <end position="115"/>
    </location>
</feature>
<dbReference type="STRING" id="1462996.AWM70_10225"/>
<dbReference type="InterPro" id="IPR020579">
    <property type="entry name" value="Exonuc_VII_lsu_C"/>
</dbReference>